<dbReference type="RefSeq" id="WP_124329864.1">
    <property type="nucleotide sequence ID" value="NZ_BEXT01000001.1"/>
</dbReference>
<evidence type="ECO:0000313" key="2">
    <source>
        <dbReference type="EMBL" id="GBC62709.1"/>
    </source>
</evidence>
<proteinExistence type="predicted"/>
<accession>A0A401G0F4</accession>
<evidence type="ECO:0000256" key="1">
    <source>
        <dbReference type="SAM" id="Phobius"/>
    </source>
</evidence>
<feature type="transmembrane region" description="Helical" evidence="1">
    <location>
        <begin position="228"/>
        <end position="245"/>
    </location>
</feature>
<reference evidence="3" key="2">
    <citation type="submission" date="2019-01" db="EMBL/GenBank/DDBJ databases">
        <title>Genome sequence of Desulfonema ishimotonii strain Tokyo 01.</title>
        <authorList>
            <person name="Fukui M."/>
        </authorList>
    </citation>
    <scope>NUCLEOTIDE SEQUENCE [LARGE SCALE GENOMIC DNA]</scope>
    <source>
        <strain evidence="3">Tokyo 01</strain>
    </source>
</reference>
<keyword evidence="1" id="KW-0472">Membrane</keyword>
<keyword evidence="1" id="KW-1133">Transmembrane helix</keyword>
<reference evidence="3" key="1">
    <citation type="submission" date="2017-11" db="EMBL/GenBank/DDBJ databases">
        <authorList>
            <person name="Watanabe M."/>
            <person name="Kojima H."/>
        </authorList>
    </citation>
    <scope>NUCLEOTIDE SEQUENCE [LARGE SCALE GENOMIC DNA]</scope>
    <source>
        <strain evidence="3">Tokyo 01</strain>
    </source>
</reference>
<feature type="transmembrane region" description="Helical" evidence="1">
    <location>
        <begin position="135"/>
        <end position="153"/>
    </location>
</feature>
<feature type="transmembrane region" description="Helical" evidence="1">
    <location>
        <begin position="251"/>
        <end position="273"/>
    </location>
</feature>
<dbReference type="OrthoDB" id="9810382at2"/>
<feature type="transmembrane region" description="Helical" evidence="1">
    <location>
        <begin position="69"/>
        <end position="91"/>
    </location>
</feature>
<sequence length="360" mass="40412">MNPEILVPAADPILVHWGWFKIFLIITFMCHILLMNIMVGSGIMAMFTGFKREKKPALLPFQADISKKLPIVIALAINFGVAPLLFLQVIYGQFIYVSFQLMAVYWLSVIGLLIIAYYSAYYYKSDFHTTDGLKKYLMAVAVLIFLFIGFLFTNSMTLMLNPKAWFGYFNTPDGTLLNLSDPTLIPRYLHFMTASVAVGGLFTAVVWTLKHKKGIAGAEAHITRGMRWFTYATLLQVLIGFWFQMSLPGEIMMRFMGGSAFHTGVFALGLFLVVQTLFFSITRQVWPTTASLLILVLNMIVMRDLVRTAYLSPYFRVSDLEIIGQVSPLILFLASLVTGIGIIVYVIRLALKTPAAASDI</sequence>
<feature type="transmembrane region" description="Helical" evidence="1">
    <location>
        <begin position="188"/>
        <end position="207"/>
    </location>
</feature>
<comment type="caution">
    <text evidence="2">The sequence shown here is derived from an EMBL/GenBank/DDBJ whole genome shotgun (WGS) entry which is preliminary data.</text>
</comment>
<feature type="transmembrane region" description="Helical" evidence="1">
    <location>
        <begin position="22"/>
        <end position="48"/>
    </location>
</feature>
<keyword evidence="3" id="KW-1185">Reference proteome</keyword>
<dbReference type="Proteomes" id="UP000288096">
    <property type="component" value="Unassembled WGS sequence"/>
</dbReference>
<dbReference type="EMBL" id="BEXT01000001">
    <property type="protein sequence ID" value="GBC62709.1"/>
    <property type="molecule type" value="Genomic_DNA"/>
</dbReference>
<evidence type="ECO:0000313" key="3">
    <source>
        <dbReference type="Proteomes" id="UP000288096"/>
    </source>
</evidence>
<gene>
    <name evidence="2" type="ORF">DENIS_3686</name>
</gene>
<organism evidence="2 3">
    <name type="scientific">Desulfonema ishimotonii</name>
    <dbReference type="NCBI Taxonomy" id="45657"/>
    <lineage>
        <taxon>Bacteria</taxon>
        <taxon>Pseudomonadati</taxon>
        <taxon>Thermodesulfobacteriota</taxon>
        <taxon>Desulfobacteria</taxon>
        <taxon>Desulfobacterales</taxon>
        <taxon>Desulfococcaceae</taxon>
        <taxon>Desulfonema</taxon>
    </lineage>
</organism>
<protein>
    <submittedName>
        <fullName evidence="2">Uncharacterized protein</fullName>
    </submittedName>
</protein>
<feature type="transmembrane region" description="Helical" evidence="1">
    <location>
        <begin position="103"/>
        <end position="123"/>
    </location>
</feature>
<feature type="transmembrane region" description="Helical" evidence="1">
    <location>
        <begin position="285"/>
        <end position="302"/>
    </location>
</feature>
<keyword evidence="1" id="KW-0812">Transmembrane</keyword>
<name>A0A401G0F4_9BACT</name>
<feature type="transmembrane region" description="Helical" evidence="1">
    <location>
        <begin position="322"/>
        <end position="347"/>
    </location>
</feature>
<dbReference type="AlphaFoldDB" id="A0A401G0F4"/>